<evidence type="ECO:0000256" key="7">
    <source>
        <dbReference type="HAMAP-Rule" id="MF_00599"/>
    </source>
</evidence>
<gene>
    <name evidence="7 8" type="primary">ftsB</name>
    <name evidence="8" type="ORF">VCB98_01070</name>
</gene>
<dbReference type="RefSeq" id="WP_346049553.1">
    <property type="nucleotide sequence ID" value="NZ_JAYGII010000001.1"/>
</dbReference>
<keyword evidence="7" id="KW-0175">Coiled coil</keyword>
<keyword evidence="4 7" id="KW-1133">Transmembrane helix</keyword>
<organism evidence="8 9">
    <name type="scientific">Natronospira elongata</name>
    <dbReference type="NCBI Taxonomy" id="3110268"/>
    <lineage>
        <taxon>Bacteria</taxon>
        <taxon>Pseudomonadati</taxon>
        <taxon>Pseudomonadota</taxon>
        <taxon>Gammaproteobacteria</taxon>
        <taxon>Natronospirales</taxon>
        <taxon>Natronospiraceae</taxon>
        <taxon>Natronospira</taxon>
    </lineage>
</organism>
<dbReference type="GO" id="GO:0005886">
    <property type="term" value="C:plasma membrane"/>
    <property type="evidence" value="ECO:0007669"/>
    <property type="project" value="UniProtKB-SubCell"/>
</dbReference>
<comment type="function">
    <text evidence="7">Essential cell division protein. May link together the upstream cell division proteins, which are predominantly cytoplasmic, with the downstream cell division proteins, which are predominantly periplasmic.</text>
</comment>
<comment type="similarity">
    <text evidence="7">Belongs to the FtsB family.</text>
</comment>
<feature type="coiled-coil region" evidence="7">
    <location>
        <begin position="29"/>
        <end position="70"/>
    </location>
</feature>
<keyword evidence="5 7" id="KW-0472">Membrane</keyword>
<evidence type="ECO:0000313" key="8">
    <source>
        <dbReference type="EMBL" id="MEA5444408.1"/>
    </source>
</evidence>
<keyword evidence="6 7" id="KW-0131">Cell cycle</keyword>
<dbReference type="GO" id="GO:0043093">
    <property type="term" value="P:FtsZ-dependent cytokinesis"/>
    <property type="evidence" value="ECO:0007669"/>
    <property type="project" value="UniProtKB-UniRule"/>
</dbReference>
<feature type="topological domain" description="Periplasmic" evidence="7">
    <location>
        <begin position="22"/>
        <end position="107"/>
    </location>
</feature>
<comment type="caution">
    <text evidence="8">The sequence shown here is derived from an EMBL/GenBank/DDBJ whole genome shotgun (WGS) entry which is preliminary data.</text>
</comment>
<keyword evidence="2 7" id="KW-0132">Cell division</keyword>
<dbReference type="AlphaFoldDB" id="A0AAP6JCK4"/>
<name>A0AAP6JCK4_9GAMM</name>
<evidence type="ECO:0000256" key="5">
    <source>
        <dbReference type="ARBA" id="ARBA00023136"/>
    </source>
</evidence>
<comment type="subcellular location">
    <subcellularLocation>
        <location evidence="7">Cell inner membrane</location>
        <topology evidence="7">Single-pass type II membrane protein</topology>
    </subcellularLocation>
    <text evidence="7">Localizes to the division septum.</text>
</comment>
<accession>A0AAP6JCK4</accession>
<reference evidence="8 9" key="1">
    <citation type="submission" date="2023-12" db="EMBL/GenBank/DDBJ databases">
        <title>Whole-genome sequencing of halo(alkali)philic microorganisms from hypersaline lakes.</title>
        <authorList>
            <person name="Sorokin D.Y."/>
            <person name="Merkel A.Y."/>
            <person name="Messina E."/>
            <person name="Yakimov M."/>
        </authorList>
    </citation>
    <scope>NUCLEOTIDE SEQUENCE [LARGE SCALE GENOMIC DNA]</scope>
    <source>
        <strain evidence="8 9">AB-CW1</strain>
    </source>
</reference>
<keyword evidence="7" id="KW-0997">Cell inner membrane</keyword>
<feature type="topological domain" description="Cytoplasmic" evidence="7">
    <location>
        <begin position="1"/>
        <end position="3"/>
    </location>
</feature>
<evidence type="ECO:0000256" key="3">
    <source>
        <dbReference type="ARBA" id="ARBA00022692"/>
    </source>
</evidence>
<proteinExistence type="inferred from homology"/>
<dbReference type="EMBL" id="JAYGII010000001">
    <property type="protein sequence ID" value="MEA5444408.1"/>
    <property type="molecule type" value="Genomic_DNA"/>
</dbReference>
<comment type="subunit">
    <text evidence="7">Part of a complex composed of FtsB, FtsL and FtsQ.</text>
</comment>
<dbReference type="Pfam" id="PF04977">
    <property type="entry name" value="DivIC"/>
    <property type="match status" value="1"/>
</dbReference>
<dbReference type="InterPro" id="IPR007060">
    <property type="entry name" value="FtsL/DivIC"/>
</dbReference>
<evidence type="ECO:0000256" key="6">
    <source>
        <dbReference type="ARBA" id="ARBA00023306"/>
    </source>
</evidence>
<dbReference type="GO" id="GO:0032153">
    <property type="term" value="C:cell division site"/>
    <property type="evidence" value="ECO:0007669"/>
    <property type="project" value="UniProtKB-UniRule"/>
</dbReference>
<dbReference type="NCBIfam" id="NF002058">
    <property type="entry name" value="PRK00888.1"/>
    <property type="match status" value="1"/>
</dbReference>
<dbReference type="Proteomes" id="UP001302316">
    <property type="component" value="Unassembled WGS sequence"/>
</dbReference>
<evidence type="ECO:0000313" key="9">
    <source>
        <dbReference type="Proteomes" id="UP001302316"/>
    </source>
</evidence>
<keyword evidence="9" id="KW-1185">Reference proteome</keyword>
<dbReference type="PANTHER" id="PTHR37485:SF1">
    <property type="entry name" value="CELL DIVISION PROTEIN FTSB"/>
    <property type="match status" value="1"/>
</dbReference>
<keyword evidence="1 7" id="KW-1003">Cell membrane</keyword>
<dbReference type="InterPro" id="IPR023081">
    <property type="entry name" value="Cell_div_FtsB"/>
</dbReference>
<protein>
    <recommendedName>
        <fullName evidence="7">Cell division protein FtsB</fullName>
    </recommendedName>
</protein>
<keyword evidence="3 7" id="KW-0812">Transmembrane</keyword>
<evidence type="ECO:0000256" key="2">
    <source>
        <dbReference type="ARBA" id="ARBA00022618"/>
    </source>
</evidence>
<dbReference type="HAMAP" id="MF_00599">
    <property type="entry name" value="FtsB"/>
    <property type="match status" value="1"/>
</dbReference>
<dbReference type="PANTHER" id="PTHR37485">
    <property type="entry name" value="CELL DIVISION PROTEIN FTSB"/>
    <property type="match status" value="1"/>
</dbReference>
<dbReference type="GO" id="GO:0030428">
    <property type="term" value="C:cell septum"/>
    <property type="evidence" value="ECO:0007669"/>
    <property type="project" value="TreeGrafter"/>
</dbReference>
<sequence>MRIVLAVLLLLLLVLQYQLWAGRGGVPELWNLRQQIETQEEENERLRARNEALEAEVDNLREGLEAIEERARSELGLVREGEVFFEVIELDRAFEEESDGEEGDNGE</sequence>
<evidence type="ECO:0000256" key="1">
    <source>
        <dbReference type="ARBA" id="ARBA00022475"/>
    </source>
</evidence>
<evidence type="ECO:0000256" key="4">
    <source>
        <dbReference type="ARBA" id="ARBA00022989"/>
    </source>
</evidence>